<name>A0ABN8M761_9CNID</name>
<dbReference type="EMBL" id="CALNXI010000263">
    <property type="protein sequence ID" value="CAH3023497.1"/>
    <property type="molecule type" value="Genomic_DNA"/>
</dbReference>
<sequence length="209" mass="24702">MYLTFSASKHKHTYSIKIALYKVFKPHVLKPTRIASHSFTLIDNIFFNSIEYQTIINNVINSHLPLKPLTRKESKFQTKPWITPGLKASITNKNRLYRHYLKTHTCYSHTKFKCYRNKLNHLLKLSKTNLNYKEYFVINKAKTKEIWKGIKQLICLKSKGSTLPSKLIINEHEITNHKVIADQFNKFFSNIGKTWPQLYQNQILHLIII</sequence>
<organism evidence="1 2">
    <name type="scientific">Porites evermanni</name>
    <dbReference type="NCBI Taxonomy" id="104178"/>
    <lineage>
        <taxon>Eukaryota</taxon>
        <taxon>Metazoa</taxon>
        <taxon>Cnidaria</taxon>
        <taxon>Anthozoa</taxon>
        <taxon>Hexacorallia</taxon>
        <taxon>Scleractinia</taxon>
        <taxon>Fungiina</taxon>
        <taxon>Poritidae</taxon>
        <taxon>Porites</taxon>
    </lineage>
</organism>
<keyword evidence="2" id="KW-1185">Reference proteome</keyword>
<evidence type="ECO:0000313" key="2">
    <source>
        <dbReference type="Proteomes" id="UP001159427"/>
    </source>
</evidence>
<evidence type="ECO:0000313" key="1">
    <source>
        <dbReference type="EMBL" id="CAH3023497.1"/>
    </source>
</evidence>
<comment type="caution">
    <text evidence="1">The sequence shown here is derived from an EMBL/GenBank/DDBJ whole genome shotgun (WGS) entry which is preliminary data.</text>
</comment>
<accession>A0ABN8M761</accession>
<gene>
    <name evidence="1" type="ORF">PEVE_00019511</name>
</gene>
<dbReference type="Proteomes" id="UP001159427">
    <property type="component" value="Unassembled WGS sequence"/>
</dbReference>
<protein>
    <submittedName>
        <fullName evidence="1">Uncharacterized protein</fullName>
    </submittedName>
</protein>
<proteinExistence type="predicted"/>
<reference evidence="1 2" key="1">
    <citation type="submission" date="2022-05" db="EMBL/GenBank/DDBJ databases">
        <authorList>
            <consortium name="Genoscope - CEA"/>
            <person name="William W."/>
        </authorList>
    </citation>
    <scope>NUCLEOTIDE SEQUENCE [LARGE SCALE GENOMIC DNA]</scope>
</reference>